<protein>
    <submittedName>
        <fullName evidence="5">LacI family transcriptional regulator</fullName>
    </submittedName>
</protein>
<dbReference type="SUPFAM" id="SSF47413">
    <property type="entry name" value="lambda repressor-like DNA-binding domains"/>
    <property type="match status" value="1"/>
</dbReference>
<sequence length="337" mass="35595">MTEHRPATLKDIAARAGVSLATASKALNGRQHVRAETRERVQRAAEELHFSPNTLAQGLFAGRTGTVGLITSDLEGRLSIPILMGAEDAFGAGSMSVFLCDARGDTIREQHHLRALLSRRVDGIIVLGDTANPRETIGRKLPVPVVYAYAPSTHPGDVSVVPDNIGAGRLAAEHLISCGRSRIAYISGDVTYRAARDRVDGASAALEAAGLGLLGGEALYGAWSEVWGRGAIHAVLQRFPEVDAVLCGSDQIARGVLDVLHELGRDVPGELAVMGHDNWEQLAVQARPPLTTIDMNLQEVGHQAARLLVEAIDGGAPAGTHLVPGRLVTRASTIPTA</sequence>
<dbReference type="GO" id="GO:0003700">
    <property type="term" value="F:DNA-binding transcription factor activity"/>
    <property type="evidence" value="ECO:0007669"/>
    <property type="project" value="TreeGrafter"/>
</dbReference>
<keyword evidence="3" id="KW-0804">Transcription</keyword>
<dbReference type="InterPro" id="IPR046335">
    <property type="entry name" value="LacI/GalR-like_sensor"/>
</dbReference>
<dbReference type="InterPro" id="IPR028082">
    <property type="entry name" value="Peripla_BP_I"/>
</dbReference>
<dbReference type="InterPro" id="IPR000843">
    <property type="entry name" value="HTH_LacI"/>
</dbReference>
<dbReference type="PANTHER" id="PTHR30146:SF109">
    <property type="entry name" value="HTH-TYPE TRANSCRIPTIONAL REGULATOR GALS"/>
    <property type="match status" value="1"/>
</dbReference>
<evidence type="ECO:0000256" key="1">
    <source>
        <dbReference type="ARBA" id="ARBA00023015"/>
    </source>
</evidence>
<keyword evidence="1" id="KW-0805">Transcription regulation</keyword>
<dbReference type="Pfam" id="PF00356">
    <property type="entry name" value="LacI"/>
    <property type="match status" value="1"/>
</dbReference>
<dbReference type="Pfam" id="PF13377">
    <property type="entry name" value="Peripla_BP_3"/>
    <property type="match status" value="1"/>
</dbReference>
<keyword evidence="2" id="KW-0238">DNA-binding</keyword>
<dbReference type="CDD" id="cd06288">
    <property type="entry name" value="PBP1_sucrose_transcription_regulator"/>
    <property type="match status" value="1"/>
</dbReference>
<evidence type="ECO:0000259" key="4">
    <source>
        <dbReference type="PROSITE" id="PS50932"/>
    </source>
</evidence>
<proteinExistence type="predicted"/>
<evidence type="ECO:0000313" key="5">
    <source>
        <dbReference type="EMBL" id="QNE36349.1"/>
    </source>
</evidence>
<accession>A0A7G6YCY4</accession>
<organism evidence="5 6">
    <name type="scientific">Leifsonia shinshuensis</name>
    <dbReference type="NCBI Taxonomy" id="150026"/>
    <lineage>
        <taxon>Bacteria</taxon>
        <taxon>Bacillati</taxon>
        <taxon>Actinomycetota</taxon>
        <taxon>Actinomycetes</taxon>
        <taxon>Micrococcales</taxon>
        <taxon>Microbacteriaceae</taxon>
        <taxon>Leifsonia</taxon>
    </lineage>
</organism>
<evidence type="ECO:0000313" key="6">
    <source>
        <dbReference type="Proteomes" id="UP000515511"/>
    </source>
</evidence>
<dbReference type="AlphaFoldDB" id="A0A7G6YCY4"/>
<dbReference type="GO" id="GO:0000976">
    <property type="term" value="F:transcription cis-regulatory region binding"/>
    <property type="evidence" value="ECO:0007669"/>
    <property type="project" value="TreeGrafter"/>
</dbReference>
<dbReference type="InterPro" id="IPR010982">
    <property type="entry name" value="Lambda_DNA-bd_dom_sf"/>
</dbReference>
<dbReference type="Gene3D" id="1.10.260.40">
    <property type="entry name" value="lambda repressor-like DNA-binding domains"/>
    <property type="match status" value="1"/>
</dbReference>
<name>A0A7G6YCY4_9MICO</name>
<feature type="domain" description="HTH lacI-type" evidence="4">
    <location>
        <begin position="7"/>
        <end position="61"/>
    </location>
</feature>
<dbReference type="KEGG" id="lse:F1C12_15335"/>
<dbReference type="Gene3D" id="3.40.50.2300">
    <property type="match status" value="2"/>
</dbReference>
<dbReference type="PANTHER" id="PTHR30146">
    <property type="entry name" value="LACI-RELATED TRANSCRIPTIONAL REPRESSOR"/>
    <property type="match status" value="1"/>
</dbReference>
<dbReference type="CDD" id="cd01392">
    <property type="entry name" value="HTH_LacI"/>
    <property type="match status" value="1"/>
</dbReference>
<dbReference type="Proteomes" id="UP000515511">
    <property type="component" value="Chromosome"/>
</dbReference>
<reference evidence="6" key="1">
    <citation type="submission" date="2019-09" db="EMBL/GenBank/DDBJ databases">
        <title>Antimicrobial potential of Antarctic Bacteria.</title>
        <authorList>
            <person name="Benaud N."/>
            <person name="Edwards R.J."/>
            <person name="Ferrari B.C."/>
        </authorList>
    </citation>
    <scope>NUCLEOTIDE SEQUENCE [LARGE SCALE GENOMIC DNA]</scope>
    <source>
        <strain evidence="6">INR9</strain>
    </source>
</reference>
<gene>
    <name evidence="5" type="ORF">F1C12_15335</name>
</gene>
<dbReference type="SMART" id="SM00354">
    <property type="entry name" value="HTH_LACI"/>
    <property type="match status" value="1"/>
</dbReference>
<dbReference type="PROSITE" id="PS00356">
    <property type="entry name" value="HTH_LACI_1"/>
    <property type="match status" value="1"/>
</dbReference>
<dbReference type="EMBL" id="CP043641">
    <property type="protein sequence ID" value="QNE36349.1"/>
    <property type="molecule type" value="Genomic_DNA"/>
</dbReference>
<evidence type="ECO:0000256" key="2">
    <source>
        <dbReference type="ARBA" id="ARBA00023125"/>
    </source>
</evidence>
<dbReference type="PROSITE" id="PS50932">
    <property type="entry name" value="HTH_LACI_2"/>
    <property type="match status" value="1"/>
</dbReference>
<evidence type="ECO:0000256" key="3">
    <source>
        <dbReference type="ARBA" id="ARBA00023163"/>
    </source>
</evidence>
<dbReference type="SUPFAM" id="SSF53822">
    <property type="entry name" value="Periplasmic binding protein-like I"/>
    <property type="match status" value="1"/>
</dbReference>
<dbReference type="RefSeq" id="WP_185275783.1">
    <property type="nucleotide sequence ID" value="NZ_CP043641.1"/>
</dbReference>